<gene>
    <name evidence="2" type="ORF">HICCMSTLAB_LOCUS7582</name>
</gene>
<keyword evidence="3" id="KW-1185">Reference proteome</keyword>
<evidence type="ECO:0000313" key="3">
    <source>
        <dbReference type="Proteomes" id="UP000786811"/>
    </source>
</evidence>
<sequence>MASLMKIKSLIAPLTTKQTRVIYNVVRTKVMTNWDYMPGPRPKNEEEHKKAAEKYGLHPAEYKLYPDDGMRPVGDYPMLPYEPVSLRDPNYPWDCPDDKRNFEEPIHAEINLLNEDRTDYGEKPYIGYRQGPWTFWGFVAVYAMLFLIADQYPNFRPVLEKQIPQAGKVHYTFEPAK</sequence>
<protein>
    <submittedName>
        <fullName evidence="2">Mitochondrial (Bos taurus)</fullName>
    </submittedName>
</protein>
<evidence type="ECO:0000313" key="2">
    <source>
        <dbReference type="EMBL" id="CAG5095183.1"/>
    </source>
</evidence>
<dbReference type="GO" id="GO:0005739">
    <property type="term" value="C:mitochondrion"/>
    <property type="evidence" value="ECO:0007669"/>
    <property type="project" value="InterPro"/>
</dbReference>
<feature type="transmembrane region" description="Helical" evidence="1">
    <location>
        <begin position="133"/>
        <end position="149"/>
    </location>
</feature>
<keyword evidence="1" id="KW-1133">Transmembrane helix</keyword>
<name>A0A8J2HKM8_COTCN</name>
<reference evidence="2" key="1">
    <citation type="submission" date="2021-04" db="EMBL/GenBank/DDBJ databases">
        <authorList>
            <person name="Chebbi M.A.C M."/>
        </authorList>
    </citation>
    <scope>NUCLEOTIDE SEQUENCE</scope>
</reference>
<organism evidence="2 3">
    <name type="scientific">Cotesia congregata</name>
    <name type="common">Parasitoid wasp</name>
    <name type="synonym">Apanteles congregatus</name>
    <dbReference type="NCBI Taxonomy" id="51543"/>
    <lineage>
        <taxon>Eukaryota</taxon>
        <taxon>Metazoa</taxon>
        <taxon>Ecdysozoa</taxon>
        <taxon>Arthropoda</taxon>
        <taxon>Hexapoda</taxon>
        <taxon>Insecta</taxon>
        <taxon>Pterygota</taxon>
        <taxon>Neoptera</taxon>
        <taxon>Endopterygota</taxon>
        <taxon>Hymenoptera</taxon>
        <taxon>Apocrita</taxon>
        <taxon>Ichneumonoidea</taxon>
        <taxon>Braconidae</taxon>
        <taxon>Microgastrinae</taxon>
        <taxon>Cotesia</taxon>
    </lineage>
</organism>
<comment type="caution">
    <text evidence="2">The sequence shown here is derived from an EMBL/GenBank/DDBJ whole genome shotgun (WGS) entry which is preliminary data.</text>
</comment>
<dbReference type="Pfam" id="PF05821">
    <property type="entry name" value="NDUF_B8"/>
    <property type="match status" value="1"/>
</dbReference>
<dbReference type="AlphaFoldDB" id="A0A8J2HKM8"/>
<evidence type="ECO:0000256" key="1">
    <source>
        <dbReference type="SAM" id="Phobius"/>
    </source>
</evidence>
<keyword evidence="1" id="KW-0472">Membrane</keyword>
<dbReference type="OrthoDB" id="2014058at2759"/>
<dbReference type="Proteomes" id="UP000786811">
    <property type="component" value="Unassembled WGS sequence"/>
</dbReference>
<dbReference type="InterPro" id="IPR008699">
    <property type="entry name" value="NDUFB8"/>
</dbReference>
<keyword evidence="1" id="KW-0812">Transmembrane</keyword>
<dbReference type="EMBL" id="CAJNRD030001121">
    <property type="protein sequence ID" value="CAG5095183.1"/>
    <property type="molecule type" value="Genomic_DNA"/>
</dbReference>
<dbReference type="PANTHER" id="PTHR12840">
    <property type="entry name" value="NADH-UBIQUINONE OXIDOREDUCTASE ASHI SUBUNIT"/>
    <property type="match status" value="1"/>
</dbReference>
<accession>A0A8J2HKM8</accession>
<dbReference type="PANTHER" id="PTHR12840:SF1">
    <property type="entry name" value="NADH DEHYDROGENASE [UBIQUINONE] 1 BETA SUBCOMPLEX SUBUNIT 8, MITOCHONDRIAL"/>
    <property type="match status" value="1"/>
</dbReference>
<proteinExistence type="predicted"/>